<proteinExistence type="predicted"/>
<sequence>MNWLKKHYEAWLLLRAAKILNRNVERSPVINRRDNNYLFEAEFELRAIAKRIKSEYTEA</sequence>
<dbReference type="Proteomes" id="UP000241222">
    <property type="component" value="Unassembled WGS sequence"/>
</dbReference>
<evidence type="ECO:0000313" key="1">
    <source>
        <dbReference type="EMBL" id="PSU31825.1"/>
    </source>
</evidence>
<organism evidence="1 2">
    <name type="scientific">Photobacterium lutimaris</name>
    <dbReference type="NCBI Taxonomy" id="388278"/>
    <lineage>
        <taxon>Bacteria</taxon>
        <taxon>Pseudomonadati</taxon>
        <taxon>Pseudomonadota</taxon>
        <taxon>Gammaproteobacteria</taxon>
        <taxon>Vibrionales</taxon>
        <taxon>Vibrionaceae</taxon>
        <taxon>Photobacterium</taxon>
    </lineage>
</organism>
<accession>A0A2T3ITY2</accession>
<dbReference type="EMBL" id="PYMH01000013">
    <property type="protein sequence ID" value="PSU31825.1"/>
    <property type="molecule type" value="Genomic_DNA"/>
</dbReference>
<comment type="caution">
    <text evidence="1">The sequence shown here is derived from an EMBL/GenBank/DDBJ whole genome shotgun (WGS) entry which is preliminary data.</text>
</comment>
<keyword evidence="2" id="KW-1185">Reference proteome</keyword>
<protein>
    <submittedName>
        <fullName evidence="1">Uncharacterized protein</fullName>
    </submittedName>
</protein>
<reference evidence="1 2" key="1">
    <citation type="submission" date="2018-03" db="EMBL/GenBank/DDBJ databases">
        <title>Whole genome sequencing of Histamine producing bacteria.</title>
        <authorList>
            <person name="Butler K."/>
        </authorList>
    </citation>
    <scope>NUCLEOTIDE SEQUENCE [LARGE SCALE GENOMIC DNA]</scope>
    <source>
        <strain evidence="1 2">JCM 13586</strain>
    </source>
</reference>
<dbReference type="OrthoDB" id="7026656at2"/>
<dbReference type="AlphaFoldDB" id="A0A2T3ITY2"/>
<evidence type="ECO:0000313" key="2">
    <source>
        <dbReference type="Proteomes" id="UP000241222"/>
    </source>
</evidence>
<dbReference type="RefSeq" id="WP_107350954.1">
    <property type="nucleotide sequence ID" value="NZ_PYMH01000013.1"/>
</dbReference>
<name>A0A2T3ITY2_9GAMM</name>
<gene>
    <name evidence="1" type="ORF">C9I99_21225</name>
</gene>